<evidence type="ECO:0000313" key="2">
    <source>
        <dbReference type="Proteomes" id="UP000315389"/>
    </source>
</evidence>
<name>A0A542ZNZ5_RARFA</name>
<sequence length="386" mass="41552">MESKTVELTTAQVRALRLRALGLVGEPIHGEDGTQRALAVSRHMLAMQGQDQIGVLWAIGQRANATVDEVRSAFRPGGLVRNWPMRGTVHAMAGEDVGWIQSLTTDRLIGSQAQRRRETIGLELATIESAREIATEVLVRNPLTRDEFFAALAQRGIEVLGPQRYHVVWYLAQTGTIGLGPFLGGRNDQGLVLMDEWVPEPRRLDRDEALRELALGFVRARGPVGEKDLAWWTGLPLRDIRQGIAAAGDAMERATGPDGQAYLMPAGLADTAEFASIADESTVHLLPAFDEHLLGYTERSAHLDPPHFAALVPGRNGVFKPTVAVGGVSVGTWGRAGKTGAAATRVEATPFDAKAAKVLKGRAVRAGLAVAVARYSEFLGVDITLA</sequence>
<protein>
    <submittedName>
        <fullName evidence="1">Winged helix DNA-binding protein</fullName>
    </submittedName>
</protein>
<dbReference type="Pfam" id="PF06224">
    <property type="entry name" value="AlkZ-like"/>
    <property type="match status" value="1"/>
</dbReference>
<comment type="caution">
    <text evidence="1">The sequence shown here is derived from an EMBL/GenBank/DDBJ whole genome shotgun (WGS) entry which is preliminary data.</text>
</comment>
<dbReference type="GO" id="GO:0003677">
    <property type="term" value="F:DNA binding"/>
    <property type="evidence" value="ECO:0007669"/>
    <property type="project" value="UniProtKB-KW"/>
</dbReference>
<accession>A0A542ZNZ5</accession>
<gene>
    <name evidence="1" type="ORF">FB461_1709</name>
</gene>
<dbReference type="Proteomes" id="UP000315389">
    <property type="component" value="Unassembled WGS sequence"/>
</dbReference>
<dbReference type="RefSeq" id="WP_142121033.1">
    <property type="nucleotide sequence ID" value="NZ_BAAASV010000002.1"/>
</dbReference>
<organism evidence="1 2">
    <name type="scientific">Rarobacter faecitabidus</name>
    <dbReference type="NCBI Taxonomy" id="13243"/>
    <lineage>
        <taxon>Bacteria</taxon>
        <taxon>Bacillati</taxon>
        <taxon>Actinomycetota</taxon>
        <taxon>Actinomycetes</taxon>
        <taxon>Micrococcales</taxon>
        <taxon>Rarobacteraceae</taxon>
        <taxon>Rarobacter</taxon>
    </lineage>
</organism>
<keyword evidence="1" id="KW-0238">DNA-binding</keyword>
<dbReference type="PANTHER" id="PTHR38479:SF2">
    <property type="entry name" value="WINGED HELIX DNA-BINDING DOMAIN-CONTAINING PROTEIN"/>
    <property type="match status" value="1"/>
</dbReference>
<dbReference type="AlphaFoldDB" id="A0A542ZNZ5"/>
<dbReference type="OrthoDB" id="9148135at2"/>
<evidence type="ECO:0000313" key="1">
    <source>
        <dbReference type="EMBL" id="TQL62075.1"/>
    </source>
</evidence>
<dbReference type="PANTHER" id="PTHR38479">
    <property type="entry name" value="LMO0824 PROTEIN"/>
    <property type="match status" value="1"/>
</dbReference>
<reference evidence="1 2" key="1">
    <citation type="submission" date="2019-06" db="EMBL/GenBank/DDBJ databases">
        <title>Sequencing the genomes of 1000 actinobacteria strains.</title>
        <authorList>
            <person name="Klenk H.-P."/>
        </authorList>
    </citation>
    <scope>NUCLEOTIDE SEQUENCE [LARGE SCALE GENOMIC DNA]</scope>
    <source>
        <strain evidence="1 2">DSM 4813</strain>
    </source>
</reference>
<dbReference type="InterPro" id="IPR009351">
    <property type="entry name" value="AlkZ-like"/>
</dbReference>
<keyword evidence="2" id="KW-1185">Reference proteome</keyword>
<dbReference type="EMBL" id="VFOS01000002">
    <property type="protein sequence ID" value="TQL62075.1"/>
    <property type="molecule type" value="Genomic_DNA"/>
</dbReference>
<proteinExistence type="predicted"/>